<sequence length="68" mass="7331">MIFLHAQSQLPVSGPGAALPKSESDDFSDLASDLDFDEVASERSRPDGSSTEEIARDFCVISHQLPLP</sequence>
<evidence type="ECO:0000313" key="3">
    <source>
        <dbReference type="Proteomes" id="UP000245119"/>
    </source>
</evidence>
<keyword evidence="3" id="KW-1185">Reference proteome</keyword>
<comment type="caution">
    <text evidence="2">The sequence shown here is derived from an EMBL/GenBank/DDBJ whole genome shotgun (WGS) entry which is preliminary data.</text>
</comment>
<feature type="region of interest" description="Disordered" evidence="1">
    <location>
        <begin position="1"/>
        <end position="28"/>
    </location>
</feature>
<organism evidence="2 3">
    <name type="scientific">Pomacea canaliculata</name>
    <name type="common">Golden apple snail</name>
    <dbReference type="NCBI Taxonomy" id="400727"/>
    <lineage>
        <taxon>Eukaryota</taxon>
        <taxon>Metazoa</taxon>
        <taxon>Spiralia</taxon>
        <taxon>Lophotrochozoa</taxon>
        <taxon>Mollusca</taxon>
        <taxon>Gastropoda</taxon>
        <taxon>Caenogastropoda</taxon>
        <taxon>Architaenioglossa</taxon>
        <taxon>Ampullarioidea</taxon>
        <taxon>Ampullariidae</taxon>
        <taxon>Pomacea</taxon>
    </lineage>
</organism>
<proteinExistence type="predicted"/>
<feature type="compositionally biased region" description="Polar residues" evidence="1">
    <location>
        <begin position="1"/>
        <end position="11"/>
    </location>
</feature>
<accession>A0A2T7NVD8</accession>
<dbReference type="Proteomes" id="UP000245119">
    <property type="component" value="Linkage Group LG9"/>
</dbReference>
<dbReference type="EMBL" id="PZQS01000009">
    <property type="protein sequence ID" value="PVD25125.1"/>
    <property type="molecule type" value="Genomic_DNA"/>
</dbReference>
<reference evidence="2 3" key="1">
    <citation type="submission" date="2018-04" db="EMBL/GenBank/DDBJ databases">
        <title>The genome of golden apple snail Pomacea canaliculata provides insight into stress tolerance and invasive adaptation.</title>
        <authorList>
            <person name="Liu C."/>
            <person name="Liu B."/>
            <person name="Ren Y."/>
            <person name="Zhang Y."/>
            <person name="Wang H."/>
            <person name="Li S."/>
            <person name="Jiang F."/>
            <person name="Yin L."/>
            <person name="Zhang G."/>
            <person name="Qian W."/>
            <person name="Fan W."/>
        </authorList>
    </citation>
    <scope>NUCLEOTIDE SEQUENCE [LARGE SCALE GENOMIC DNA]</scope>
    <source>
        <strain evidence="2">SZHN2017</strain>
        <tissue evidence="2">Muscle</tissue>
    </source>
</reference>
<protein>
    <submittedName>
        <fullName evidence="2">Uncharacterized protein</fullName>
    </submittedName>
</protein>
<name>A0A2T7NVD8_POMCA</name>
<dbReference type="AlphaFoldDB" id="A0A2T7NVD8"/>
<gene>
    <name evidence="2" type="ORF">C0Q70_15623</name>
</gene>
<evidence type="ECO:0000313" key="2">
    <source>
        <dbReference type="EMBL" id="PVD25125.1"/>
    </source>
</evidence>
<evidence type="ECO:0000256" key="1">
    <source>
        <dbReference type="SAM" id="MobiDB-lite"/>
    </source>
</evidence>